<dbReference type="CDD" id="cd23418">
    <property type="entry name" value="beta-trefoil_Ricin_XLN-like"/>
    <property type="match status" value="1"/>
</dbReference>
<dbReference type="InterPro" id="IPR000772">
    <property type="entry name" value="Ricin_B_lectin"/>
</dbReference>
<dbReference type="SUPFAM" id="SSF53474">
    <property type="entry name" value="alpha/beta-Hydrolases"/>
    <property type="match status" value="2"/>
</dbReference>
<gene>
    <name evidence="5" type="ORF">JQX11_13385</name>
</gene>
<dbReference type="NCBIfam" id="NF035930">
    <property type="entry name" value="lectin_2"/>
    <property type="match status" value="1"/>
</dbReference>
<feature type="domain" description="Ricin B lectin" evidence="4">
    <location>
        <begin position="316"/>
        <end position="444"/>
    </location>
</feature>
<dbReference type="Proteomes" id="UP001518872">
    <property type="component" value="Unassembled WGS sequence"/>
</dbReference>
<dbReference type="NCBIfam" id="TIGR01840">
    <property type="entry name" value="esterase_phb"/>
    <property type="match status" value="1"/>
</dbReference>
<dbReference type="PANTHER" id="PTHR43037">
    <property type="entry name" value="UNNAMED PRODUCT-RELATED"/>
    <property type="match status" value="1"/>
</dbReference>
<dbReference type="InterPro" id="IPR050955">
    <property type="entry name" value="Plant_Biomass_Hydrol_Est"/>
</dbReference>
<dbReference type="Gene3D" id="3.40.50.1820">
    <property type="entry name" value="alpha/beta hydrolase"/>
    <property type="match status" value="1"/>
</dbReference>
<keyword evidence="1 3" id="KW-0732">Signal</keyword>
<feature type="signal peptide" evidence="3">
    <location>
        <begin position="1"/>
        <end position="35"/>
    </location>
</feature>
<dbReference type="EMBL" id="JAFEUC010000005">
    <property type="protein sequence ID" value="MBM7077326.1"/>
    <property type="molecule type" value="Genomic_DNA"/>
</dbReference>
<dbReference type="InterPro" id="IPR029058">
    <property type="entry name" value="AB_hydrolase_fold"/>
</dbReference>
<accession>A0ABS2IVP8</accession>
<sequence length="444" mass="46472">MSRRTVNRLRAIAVGAASIVAVVLGALTVAPPAAAASLQEITNFGANPSGARMFLYVPASVKPNPAVVVGVHWCHGTAQDFYGGTSYASLADRYGFVVIYPSAPSSDGCWDVHSTASLSHNGGGDSLGIVSMVNYVKQRYSADPGRIFVTGHSSGGMMTNVLLGAYPDVFRAGSAYAGVPFGCFAGTSSWNTACANGQIIRSAQQWGDAVRAAYPGYSGPRPRMQLWHGTNDDTLRFPNFGEEIKQWTNVLGVSQTPTSTEQNQPRSGWVRTRYGNGVEAIQETGQPHNLQILADDTIHFFGLDASTTPPTSSPPSTAGAIVGTASGRCVDVINAAQASGTAVALWDCNGGSNQRWERTGAGQLRVYGNKCLDAEGGGTSPGTRAIIWDCTGGANQRWNVNPNGTISGAQSGLCLDAESGGTANGTRVILWTCAGGSNQRWSIR</sequence>
<dbReference type="InterPro" id="IPR006311">
    <property type="entry name" value="TAT_signal"/>
</dbReference>
<dbReference type="SUPFAM" id="SSF50370">
    <property type="entry name" value="Ricin B-like lectins"/>
    <property type="match status" value="1"/>
</dbReference>
<dbReference type="InterPro" id="IPR035992">
    <property type="entry name" value="Ricin_B-like_lectins"/>
</dbReference>
<evidence type="ECO:0000256" key="2">
    <source>
        <dbReference type="ARBA" id="ARBA00022801"/>
    </source>
</evidence>
<dbReference type="PROSITE" id="PS51318">
    <property type="entry name" value="TAT"/>
    <property type="match status" value="1"/>
</dbReference>
<keyword evidence="2" id="KW-0378">Hydrolase</keyword>
<dbReference type="InterPro" id="IPR010126">
    <property type="entry name" value="Esterase_phb"/>
</dbReference>
<evidence type="ECO:0000259" key="4">
    <source>
        <dbReference type="SMART" id="SM00458"/>
    </source>
</evidence>
<dbReference type="Pfam" id="PF00652">
    <property type="entry name" value="Ricin_B_lectin"/>
    <property type="match status" value="1"/>
</dbReference>
<comment type="caution">
    <text evidence="5">The sequence shown here is derived from an EMBL/GenBank/DDBJ whole genome shotgun (WGS) entry which is preliminary data.</text>
</comment>
<evidence type="ECO:0000313" key="6">
    <source>
        <dbReference type="Proteomes" id="UP001518872"/>
    </source>
</evidence>
<dbReference type="SMART" id="SM00458">
    <property type="entry name" value="RICIN"/>
    <property type="match status" value="1"/>
</dbReference>
<keyword evidence="6" id="KW-1185">Reference proteome</keyword>
<evidence type="ECO:0000256" key="1">
    <source>
        <dbReference type="ARBA" id="ARBA00022729"/>
    </source>
</evidence>
<feature type="chain" id="PRO_5047052811" evidence="3">
    <location>
        <begin position="36"/>
        <end position="444"/>
    </location>
</feature>
<dbReference type="PROSITE" id="PS50231">
    <property type="entry name" value="RICIN_B_LECTIN"/>
    <property type="match status" value="1"/>
</dbReference>
<dbReference type="RefSeq" id="WP_204925286.1">
    <property type="nucleotide sequence ID" value="NZ_JAFEUC010000005.1"/>
</dbReference>
<name>A0ABS2IVP8_9ACTN</name>
<protein>
    <submittedName>
        <fullName evidence="5">PHB depolymerase family esterase</fullName>
    </submittedName>
</protein>
<organism evidence="5 6">
    <name type="scientific">Micromonospora humida</name>
    <dbReference type="NCBI Taxonomy" id="2809018"/>
    <lineage>
        <taxon>Bacteria</taxon>
        <taxon>Bacillati</taxon>
        <taxon>Actinomycetota</taxon>
        <taxon>Actinomycetes</taxon>
        <taxon>Micromonosporales</taxon>
        <taxon>Micromonosporaceae</taxon>
        <taxon>Micromonospora</taxon>
    </lineage>
</organism>
<reference evidence="5 6" key="1">
    <citation type="submission" date="2021-02" db="EMBL/GenBank/DDBJ databases">
        <authorList>
            <person name="Ra J.-S."/>
        </authorList>
    </citation>
    <scope>NUCLEOTIDE SEQUENCE [LARGE SCALE GENOMIC DNA]</scope>
    <source>
        <strain evidence="5 6">MMS20-R1-14</strain>
    </source>
</reference>
<evidence type="ECO:0000256" key="3">
    <source>
        <dbReference type="SAM" id="SignalP"/>
    </source>
</evidence>
<dbReference type="Gene3D" id="2.80.10.50">
    <property type="match status" value="1"/>
</dbReference>
<evidence type="ECO:0000313" key="5">
    <source>
        <dbReference type="EMBL" id="MBM7077326.1"/>
    </source>
</evidence>
<proteinExistence type="predicted"/>
<dbReference type="Pfam" id="PF10503">
    <property type="entry name" value="Esterase_PHB"/>
    <property type="match status" value="1"/>
</dbReference>
<dbReference type="PANTHER" id="PTHR43037:SF5">
    <property type="entry name" value="FERULOYL ESTERASE"/>
    <property type="match status" value="1"/>
</dbReference>